<dbReference type="InterPro" id="IPR010583">
    <property type="entry name" value="MipA"/>
</dbReference>
<keyword evidence="4" id="KW-0472">Membrane</keyword>
<evidence type="ECO:0000313" key="7">
    <source>
        <dbReference type="Proteomes" id="UP000279959"/>
    </source>
</evidence>
<protein>
    <submittedName>
        <fullName evidence="6">MipA/OmpV family protein</fullName>
    </submittedName>
</protein>
<dbReference type="Pfam" id="PF06629">
    <property type="entry name" value="MipA"/>
    <property type="match status" value="1"/>
</dbReference>
<organism evidence="6 7">
    <name type="scientific">Sphingobium amiense</name>
    <dbReference type="NCBI Taxonomy" id="135719"/>
    <lineage>
        <taxon>Bacteria</taxon>
        <taxon>Pseudomonadati</taxon>
        <taxon>Pseudomonadota</taxon>
        <taxon>Alphaproteobacteria</taxon>
        <taxon>Sphingomonadales</taxon>
        <taxon>Sphingomonadaceae</taxon>
        <taxon>Sphingobium</taxon>
    </lineage>
</organism>
<gene>
    <name evidence="6" type="ORF">SAMIE_6000110</name>
</gene>
<comment type="similarity">
    <text evidence="2">Belongs to the MipA/OmpV family.</text>
</comment>
<dbReference type="KEGG" id="sami:SAMIE_6000110"/>
<comment type="subcellular location">
    <subcellularLocation>
        <location evidence="1">Cell outer membrane</location>
    </subcellularLocation>
</comment>
<dbReference type="PANTHER" id="PTHR38776">
    <property type="entry name" value="MLTA-INTERACTING PROTEIN-RELATED"/>
    <property type="match status" value="1"/>
</dbReference>
<sequence length="305" mass="32489">MALFELSAGERRAAPAGQEIREHGLAWRHDVRPTPFKGEARHFPKRCEYLCMTLSSRIGRLAWPTLLLAALALPAAASAQSGDHVTLGAGAGVVPDYQGSDDYRFLPIPVIDAQFGQFFVSLRNGIGVNVIEIGPLTAGASVALVGGYRRRDVPDGIRRVSTTAGGRLFANLKLDNLSFTVGATKAVEGGTRGVVADASLSYALPVSDRMTVIPTIGTSWANGKHMNRYFGIDASEAIASGLPFYRAGSGFKDVSGLITASYRLDSHWSLGATGGVTRLLGDAADSPLNERRWQPSGFMSVAYTF</sequence>
<evidence type="ECO:0000313" key="6">
    <source>
        <dbReference type="EMBL" id="BBE00569.1"/>
    </source>
</evidence>
<reference evidence="6 7" key="1">
    <citation type="submission" date="2018-05" db="EMBL/GenBank/DDBJ databases">
        <title>Complete Genome Sequence of the Nonylphenol-Degrading Bacterium Sphingobium amiense DSM 16289T.</title>
        <authorList>
            <person name="Ootsuka M."/>
            <person name="Nishizawa T."/>
            <person name="Ohta H."/>
        </authorList>
    </citation>
    <scope>NUCLEOTIDE SEQUENCE [LARGE SCALE GENOMIC DNA]</scope>
    <source>
        <strain evidence="6 7">DSM 16289</strain>
        <plasmid evidence="7">psamie_6 dna</plasmid>
    </source>
</reference>
<accession>A0A494WBL8</accession>
<evidence type="ECO:0000256" key="1">
    <source>
        <dbReference type="ARBA" id="ARBA00004442"/>
    </source>
</evidence>
<dbReference type="GO" id="GO:0009279">
    <property type="term" value="C:cell outer membrane"/>
    <property type="evidence" value="ECO:0007669"/>
    <property type="project" value="UniProtKB-SubCell"/>
</dbReference>
<proteinExistence type="inferred from homology"/>
<name>A0A494WBL8_9SPHN</name>
<geneLocation type="plasmid" evidence="7">
    <name>psamie_6 dna</name>
</geneLocation>
<dbReference type="PANTHER" id="PTHR38776:SF1">
    <property type="entry name" value="MLTA-INTERACTING PROTEIN-RELATED"/>
    <property type="match status" value="1"/>
</dbReference>
<dbReference type="EMBL" id="AP018669">
    <property type="protein sequence ID" value="BBE00569.1"/>
    <property type="molecule type" value="Genomic_DNA"/>
</dbReference>
<evidence type="ECO:0000256" key="5">
    <source>
        <dbReference type="ARBA" id="ARBA00023237"/>
    </source>
</evidence>
<evidence type="ECO:0000256" key="2">
    <source>
        <dbReference type="ARBA" id="ARBA00005722"/>
    </source>
</evidence>
<keyword evidence="6" id="KW-0614">Plasmid</keyword>
<keyword evidence="3" id="KW-0732">Signal</keyword>
<dbReference type="RefSeq" id="WP_232037503.1">
    <property type="nucleotide sequence ID" value="NZ_AP018669.1"/>
</dbReference>
<keyword evidence="5" id="KW-0998">Cell outer membrane</keyword>
<keyword evidence="7" id="KW-1185">Reference proteome</keyword>
<evidence type="ECO:0000256" key="3">
    <source>
        <dbReference type="ARBA" id="ARBA00022729"/>
    </source>
</evidence>
<evidence type="ECO:0000256" key="4">
    <source>
        <dbReference type="ARBA" id="ARBA00023136"/>
    </source>
</evidence>
<dbReference type="AlphaFoldDB" id="A0A494WBL8"/>
<dbReference type="Proteomes" id="UP000279959">
    <property type="component" value="Plasmid pSAMIE_6"/>
</dbReference>